<reference evidence="1 2" key="1">
    <citation type="submission" date="2018-11" db="EMBL/GenBank/DDBJ databases">
        <title>Genome sequencing and assembly of Clostridium tagluense strain A121.</title>
        <authorList>
            <person name="Murakami T."/>
            <person name="Segawa T."/>
            <person name="Shcherbakova V.A."/>
            <person name="Mori H."/>
            <person name="Yoshimura Y."/>
        </authorList>
    </citation>
    <scope>NUCLEOTIDE SEQUENCE [LARGE SCALE GENOMIC DNA]</scope>
    <source>
        <strain evidence="1 2">A121</strain>
    </source>
</reference>
<dbReference type="EMBL" id="BHYK01000045">
    <property type="protein sequence ID" value="GCD12920.1"/>
    <property type="molecule type" value="Genomic_DNA"/>
</dbReference>
<keyword evidence="2" id="KW-1185">Reference proteome</keyword>
<proteinExistence type="predicted"/>
<dbReference type="Proteomes" id="UP000287872">
    <property type="component" value="Unassembled WGS sequence"/>
</dbReference>
<name>A0A401UTN7_9CLOT</name>
<dbReference type="OrthoDB" id="2190065at2"/>
<protein>
    <submittedName>
        <fullName evidence="1">Uncharacterized protein</fullName>
    </submittedName>
</protein>
<sequence length="67" mass="7982">MKKEKCKYCTGRWDERKPLMRNSKGDYYVKINNCMYLEDSEIGNSNFKFSLIGERIKFCPMCGEILK</sequence>
<dbReference type="RefSeq" id="WP_125005992.1">
    <property type="nucleotide sequence ID" value="NZ_BHYK01000045.1"/>
</dbReference>
<organism evidence="1 2">
    <name type="scientific">Clostridium tagluense</name>
    <dbReference type="NCBI Taxonomy" id="360422"/>
    <lineage>
        <taxon>Bacteria</taxon>
        <taxon>Bacillati</taxon>
        <taxon>Bacillota</taxon>
        <taxon>Clostridia</taxon>
        <taxon>Eubacteriales</taxon>
        <taxon>Clostridiaceae</taxon>
        <taxon>Clostridium</taxon>
    </lineage>
</organism>
<evidence type="ECO:0000313" key="2">
    <source>
        <dbReference type="Proteomes" id="UP000287872"/>
    </source>
</evidence>
<comment type="caution">
    <text evidence="1">The sequence shown here is derived from an EMBL/GenBank/DDBJ whole genome shotgun (WGS) entry which is preliminary data.</text>
</comment>
<dbReference type="AlphaFoldDB" id="A0A401UTN7"/>
<evidence type="ECO:0000313" key="1">
    <source>
        <dbReference type="EMBL" id="GCD12920.1"/>
    </source>
</evidence>
<accession>A0A401UTN7</accession>
<gene>
    <name evidence="1" type="ORF">Ctaglu_45430</name>
</gene>